<dbReference type="AlphaFoldDB" id="A0A504YXY1"/>
<reference evidence="1 2" key="1">
    <citation type="submission" date="2019-04" db="EMBL/GenBank/DDBJ databases">
        <title>Annotation for the trematode Fasciola gigantica.</title>
        <authorList>
            <person name="Choi Y.-J."/>
        </authorList>
    </citation>
    <scope>NUCLEOTIDE SEQUENCE [LARGE SCALE GENOMIC DNA]</scope>
    <source>
        <strain evidence="1">Uganda_cow_1</strain>
    </source>
</reference>
<accession>A0A504YXY1</accession>
<proteinExistence type="predicted"/>
<evidence type="ECO:0000313" key="1">
    <source>
        <dbReference type="EMBL" id="TPP62927.1"/>
    </source>
</evidence>
<sequence>MLNSSPAQSTGKPSTATTILASLTTTTDPTAKPNIEQAAENTDIPKRAITKSPSFGQHVNKFVVSLFLFTGKT</sequence>
<dbReference type="EMBL" id="SUNJ01006291">
    <property type="protein sequence ID" value="TPP62927.1"/>
    <property type="molecule type" value="Genomic_DNA"/>
</dbReference>
<comment type="caution">
    <text evidence="1">The sequence shown here is derived from an EMBL/GenBank/DDBJ whole genome shotgun (WGS) entry which is preliminary data.</text>
</comment>
<evidence type="ECO:0000313" key="2">
    <source>
        <dbReference type="Proteomes" id="UP000316759"/>
    </source>
</evidence>
<dbReference type="Proteomes" id="UP000316759">
    <property type="component" value="Unassembled WGS sequence"/>
</dbReference>
<keyword evidence="2" id="KW-1185">Reference proteome</keyword>
<protein>
    <submittedName>
        <fullName evidence="1">Uncharacterized protein</fullName>
    </submittedName>
</protein>
<name>A0A504YXY1_FASGI</name>
<gene>
    <name evidence="1" type="ORF">FGIG_02266</name>
</gene>
<organism evidence="1 2">
    <name type="scientific">Fasciola gigantica</name>
    <name type="common">Giant liver fluke</name>
    <dbReference type="NCBI Taxonomy" id="46835"/>
    <lineage>
        <taxon>Eukaryota</taxon>
        <taxon>Metazoa</taxon>
        <taxon>Spiralia</taxon>
        <taxon>Lophotrochozoa</taxon>
        <taxon>Platyhelminthes</taxon>
        <taxon>Trematoda</taxon>
        <taxon>Digenea</taxon>
        <taxon>Plagiorchiida</taxon>
        <taxon>Echinostomata</taxon>
        <taxon>Echinostomatoidea</taxon>
        <taxon>Fasciolidae</taxon>
        <taxon>Fasciola</taxon>
    </lineage>
</organism>